<dbReference type="InterPro" id="IPR021477">
    <property type="entry name" value="TVIIS_effector_SACOL2603_fam"/>
</dbReference>
<evidence type="ECO:0008006" key="4">
    <source>
        <dbReference type="Google" id="ProtNLM"/>
    </source>
</evidence>
<evidence type="ECO:0000313" key="3">
    <source>
        <dbReference type="Proteomes" id="UP000194948"/>
    </source>
</evidence>
<keyword evidence="3" id="KW-1185">Reference proteome</keyword>
<organism evidence="2 3">
    <name type="scientific">Candidatus Enterococcus palustris</name>
    <dbReference type="NCBI Taxonomy" id="1834189"/>
    <lineage>
        <taxon>Bacteria</taxon>
        <taxon>Bacillati</taxon>
        <taxon>Bacillota</taxon>
        <taxon>Bacilli</taxon>
        <taxon>Lactobacillales</taxon>
        <taxon>Enterococcaceae</taxon>
        <taxon>Enterococcus</taxon>
    </lineage>
</organism>
<evidence type="ECO:0000256" key="1">
    <source>
        <dbReference type="SAM" id="MobiDB-lite"/>
    </source>
</evidence>
<dbReference type="RefSeq" id="WP_086315205.1">
    <property type="nucleotide sequence ID" value="NZ_CP147244.1"/>
</dbReference>
<accession>A0AAQ3Y5Y2</accession>
<sequence length="120" mass="12477">MGKGSGEVSSNKQVAYQYATDIFLSMDLLKDASAVQEDHQTTVAGNKNAKEAIQLAKNAAADIADAVGLASNNLKSVANEFEAADAAIRKIMQSSMIAGADKNRGSKPTLPFTDGPFGGK</sequence>
<gene>
    <name evidence="2" type="ORF">A5821_002642</name>
</gene>
<dbReference type="AlphaFoldDB" id="A0AAQ3Y5Y2"/>
<evidence type="ECO:0000313" key="2">
    <source>
        <dbReference type="EMBL" id="WYK01505.1"/>
    </source>
</evidence>
<name>A0AAQ3Y5Y2_9ENTE</name>
<feature type="region of interest" description="Disordered" evidence="1">
    <location>
        <begin position="99"/>
        <end position="120"/>
    </location>
</feature>
<dbReference type="Proteomes" id="UP000194948">
    <property type="component" value="Chromosome"/>
</dbReference>
<reference evidence="3" key="1">
    <citation type="submission" date="2017-05" db="EMBL/GenBank/DDBJ databases">
        <title>The Genome Sequence of EEnterococcus faecalis 9F2_4866.</title>
        <authorList>
            <consortium name="The Broad Institute Genomics Platform"/>
            <consortium name="The Broad Institute Genomic Center for Infectious Diseases"/>
            <person name="Earl A."/>
            <person name="Manson A."/>
            <person name="Schwartman J."/>
            <person name="Gilmore M."/>
            <person name="Abouelleil A."/>
            <person name="Cao P."/>
            <person name="Chapman S."/>
            <person name="Cusick C."/>
            <person name="Shea T."/>
            <person name="Young S."/>
            <person name="Neafsey D."/>
            <person name="Nusbaum C."/>
            <person name="Birren B."/>
        </authorList>
    </citation>
    <scope>NUCLEOTIDE SEQUENCE [LARGE SCALE GENOMIC DNA]</scope>
    <source>
        <strain evidence="3">7F3_DIV0205</strain>
    </source>
</reference>
<reference evidence="2 3" key="2">
    <citation type="submission" date="2024-03" db="EMBL/GenBank/DDBJ databases">
        <title>The Genome Sequence of Enterococcus sp. DIV0205d.</title>
        <authorList>
            <consortium name="The Broad Institute Genomics Platform"/>
            <consortium name="The Broad Institute Microbial Omics Core"/>
            <consortium name="The Broad Institute Genomic Center for Infectious Diseases"/>
            <person name="Earl A."/>
            <person name="Manson A."/>
            <person name="Gilmore M."/>
            <person name="Schwartman J."/>
            <person name="Shea T."/>
            <person name="Abouelleil A."/>
            <person name="Cao P."/>
            <person name="Chapman S."/>
            <person name="Cusick C."/>
            <person name="Young S."/>
            <person name="Neafsey D."/>
            <person name="Nusbaum C."/>
            <person name="Birren B."/>
        </authorList>
    </citation>
    <scope>NUCLEOTIDE SEQUENCE [LARGE SCALE GENOMIC DNA]</scope>
    <source>
        <strain evidence="2 3">7F3_DIV0205</strain>
    </source>
</reference>
<protein>
    <recommendedName>
        <fullName evidence="4">Type VII secretion effector</fullName>
    </recommendedName>
</protein>
<dbReference type="EMBL" id="CP147244">
    <property type="protein sequence ID" value="WYK01505.1"/>
    <property type="molecule type" value="Genomic_DNA"/>
</dbReference>
<dbReference type="NCBIfam" id="TIGR04197">
    <property type="entry name" value="T7SS_SACOL2603"/>
    <property type="match status" value="1"/>
</dbReference>
<proteinExistence type="predicted"/>